<keyword evidence="2" id="KW-1133">Transmembrane helix</keyword>
<dbReference type="GO" id="GO:0016020">
    <property type="term" value="C:membrane"/>
    <property type="evidence" value="ECO:0007669"/>
    <property type="project" value="TreeGrafter"/>
</dbReference>
<dbReference type="VEuPathDB" id="CryptoDB:Vbra_19989"/>
<dbReference type="AlphaFoldDB" id="A0A0G4E8H7"/>
<feature type="compositionally biased region" description="Basic residues" evidence="1">
    <location>
        <begin position="514"/>
        <end position="527"/>
    </location>
</feature>
<dbReference type="PANTHER" id="PTHR22950">
    <property type="entry name" value="AMINO ACID TRANSPORTER"/>
    <property type="match status" value="1"/>
</dbReference>
<feature type="region of interest" description="Disordered" evidence="1">
    <location>
        <begin position="509"/>
        <end position="617"/>
    </location>
</feature>
<accession>A0A0G4E8H7</accession>
<feature type="transmembrane region" description="Helical" evidence="2">
    <location>
        <begin position="53"/>
        <end position="76"/>
    </location>
</feature>
<evidence type="ECO:0000313" key="3">
    <source>
        <dbReference type="EMBL" id="CEL91786.1"/>
    </source>
</evidence>
<dbReference type="EMBL" id="CDMY01000022">
    <property type="protein sequence ID" value="CEL91786.1"/>
    <property type="molecule type" value="Genomic_DNA"/>
</dbReference>
<evidence type="ECO:0000256" key="1">
    <source>
        <dbReference type="SAM" id="MobiDB-lite"/>
    </source>
</evidence>
<evidence type="ECO:0000256" key="2">
    <source>
        <dbReference type="SAM" id="Phobius"/>
    </source>
</evidence>
<feature type="compositionally biased region" description="Low complexity" evidence="1">
    <location>
        <begin position="686"/>
        <end position="701"/>
    </location>
</feature>
<reference evidence="3 4" key="1">
    <citation type="submission" date="2014-11" db="EMBL/GenBank/DDBJ databases">
        <authorList>
            <person name="Zhu J."/>
            <person name="Qi W."/>
            <person name="Song R."/>
        </authorList>
    </citation>
    <scope>NUCLEOTIDE SEQUENCE [LARGE SCALE GENOMIC DNA]</scope>
</reference>
<feature type="transmembrane region" description="Helical" evidence="2">
    <location>
        <begin position="905"/>
        <end position="934"/>
    </location>
</feature>
<keyword evidence="2" id="KW-0812">Transmembrane</keyword>
<keyword evidence="2" id="KW-0472">Membrane</keyword>
<dbReference type="Proteomes" id="UP000041254">
    <property type="component" value="Unassembled WGS sequence"/>
</dbReference>
<protein>
    <submittedName>
        <fullName evidence="3">Uncharacterized protein</fullName>
    </submittedName>
</protein>
<feature type="compositionally biased region" description="Basic and acidic residues" evidence="1">
    <location>
        <begin position="747"/>
        <end position="770"/>
    </location>
</feature>
<keyword evidence="4" id="KW-1185">Reference proteome</keyword>
<feature type="transmembrane region" description="Helical" evidence="2">
    <location>
        <begin position="96"/>
        <end position="116"/>
    </location>
</feature>
<feature type="transmembrane region" description="Helical" evidence="2">
    <location>
        <begin position="320"/>
        <end position="346"/>
    </location>
</feature>
<gene>
    <name evidence="3" type="ORF">Vbra_19989</name>
</gene>
<feature type="compositionally biased region" description="Polar residues" evidence="1">
    <location>
        <begin position="531"/>
        <end position="546"/>
    </location>
</feature>
<feature type="compositionally biased region" description="Gly residues" evidence="1">
    <location>
        <begin position="653"/>
        <end position="663"/>
    </location>
</feature>
<organism evidence="3 4">
    <name type="scientific">Vitrella brassicaformis (strain CCMP3155)</name>
    <dbReference type="NCBI Taxonomy" id="1169540"/>
    <lineage>
        <taxon>Eukaryota</taxon>
        <taxon>Sar</taxon>
        <taxon>Alveolata</taxon>
        <taxon>Colpodellida</taxon>
        <taxon>Vitrellaceae</taxon>
        <taxon>Vitrella</taxon>
    </lineage>
</organism>
<feature type="transmembrane region" description="Helical" evidence="2">
    <location>
        <begin position="175"/>
        <end position="195"/>
    </location>
</feature>
<sequence length="948" mass="100470">MAMMDPTMRMMLRKNSVSSVLSFVGTSSGMGLGFALFLMPYVVRTVGVTASCVYIVMAASVTLASLAMLATAALRIGGESYQDTVLSLIGTPAAKLLDVFLFIETLVTACLCWDLFRVVWKGVLLHMMPWDSSSSSMAAFLSIPFISSLIAALCLVIPLTLLVNYSKLTWWTRRLTLAATLLLAVIAVIVSAIPLPSSHTAVDRQPFDDATGLGMPRGTGGGFSHGGTTANVTRGEWLYADIISEDGTTDPTMNWHDHASDHGDGHQGCRLPTVKGIPRPLQLMMDHAAALAVILFFFCCHRHFFNVLGQIASPSKARVIGLLAVSTAIQTLFYVALAVAASFSLLDLEEVPVVPSEAHQSPPPPLLRGSTITKKKMESAGGDWATGWRRAVWIVGAYSLTVGRVVYCCGMVSSLALCSQMLRSTLMFFGKMWRTGELYTAATDTRIDQTCVLASPQATQLPMQHSHRHSAYLSVEYLAGGPATLPTPFDHRSPHFFAPSSLPRLDVIPDSPHRAHGTRHSSHRRGVTLRQRASQNNDSDAATWGSNVAVARRDEAPGRGHTRPGDLGAGVVASGGGSSIDLLIQDGSGQSPHSASGAAPVRPSSGLGSPGQGSINSETMRRMQPVMSALEAAIRGGPLPGSHSGSEASLVGQEGGEGEGGSGVPALPPFPLDQGDAEGTPSNGTASQPGAASLPASLSRPSFKRRGVTATSIRNSRGIFRASKRERPRPLSTSPIARSRTPVEGGEGPREPLLPRDRDTQHPDDADRPVRTVSDSLLPHLERSVRREGRREGGFARSSSGVSASSSGLNGSCGLTHTASGSGGWHGIAMDMIEPIEDLQPLEVLEYIASTLFVVGVPVVVSQLIPHVVELTTLLGTCLAGIVGLAFSLSVWVRIQWWRQDRSAVAVMALAIVAFVPCIACTILTTAVSLTVLVRTATPVKQLQLPGE</sequence>
<feature type="region of interest" description="Disordered" evidence="1">
    <location>
        <begin position="634"/>
        <end position="810"/>
    </location>
</feature>
<feature type="transmembrane region" description="Helical" evidence="2">
    <location>
        <begin position="288"/>
        <end position="308"/>
    </location>
</feature>
<feature type="compositionally biased region" description="Basic and acidic residues" evidence="1">
    <location>
        <begin position="780"/>
        <end position="794"/>
    </location>
</feature>
<name>A0A0G4E8H7_VITBC</name>
<feature type="compositionally biased region" description="Low complexity" evidence="1">
    <location>
        <begin position="795"/>
        <end position="810"/>
    </location>
</feature>
<feature type="transmembrane region" description="Helical" evidence="2">
    <location>
        <begin position="136"/>
        <end position="163"/>
    </location>
</feature>
<evidence type="ECO:0000313" key="4">
    <source>
        <dbReference type="Proteomes" id="UP000041254"/>
    </source>
</evidence>
<proteinExistence type="predicted"/>
<dbReference type="InParanoid" id="A0A0G4E8H7"/>
<feature type="transmembrane region" description="Helical" evidence="2">
    <location>
        <begin position="871"/>
        <end position="893"/>
    </location>
</feature>
<dbReference type="GO" id="GO:0015179">
    <property type="term" value="F:L-amino acid transmembrane transporter activity"/>
    <property type="evidence" value="ECO:0007669"/>
    <property type="project" value="TreeGrafter"/>
</dbReference>